<dbReference type="AlphaFoldDB" id="A0A482TNN5"/>
<gene>
    <name evidence="2" type="ORF">DR871_004170</name>
</gene>
<comment type="caution">
    <text evidence="2">The sequence shown here is derived from an EMBL/GenBank/DDBJ whole genome shotgun (WGS) entry which is preliminary data.</text>
</comment>
<dbReference type="Pfam" id="PF13640">
    <property type="entry name" value="2OG-FeII_Oxy_3"/>
    <property type="match status" value="1"/>
</dbReference>
<accession>A0A482TNN5</accession>
<protein>
    <submittedName>
        <fullName evidence="2">2OG-Fe(II) oxygenase</fullName>
    </submittedName>
</protein>
<evidence type="ECO:0000259" key="1">
    <source>
        <dbReference type="Pfam" id="PF13640"/>
    </source>
</evidence>
<dbReference type="RefSeq" id="WP_113664723.1">
    <property type="nucleotide sequence ID" value="NZ_QNVY02000001.1"/>
</dbReference>
<keyword evidence="3" id="KW-1185">Reference proteome</keyword>
<name>A0A482TNN5_9FLAO</name>
<evidence type="ECO:0000313" key="3">
    <source>
        <dbReference type="Proteomes" id="UP000253235"/>
    </source>
</evidence>
<sequence length="258" mass="30489">MINFENLEHNLEQLRLAYLTAKPFPHLIIDQFCEEEKLIKAYGSIPELHNKSRDYAFANNKFEKSNYKVLSPELHELYDDLSSERFNKILSYITSKSIFVDPKNHGGGLHQGKKNSFLDMHLDFNYHPIHNNWYRELNLLLYLNKDWKKEHKGELKIKDLRTGEEAELDVPFNRFVIQQCAPYTLHGYDLTNFPEGHFRTSIATYAYQNHICQIEKQRTTDWFPKDDASFLKKQFAKNYNFLVKTKNKLFGSGTAKNQ</sequence>
<dbReference type="Gene3D" id="2.60.120.620">
    <property type="entry name" value="q2cbj1_9rhob like domain"/>
    <property type="match status" value="1"/>
</dbReference>
<dbReference type="EMBL" id="QNVY02000001">
    <property type="protein sequence ID" value="RYJ53253.1"/>
    <property type="molecule type" value="Genomic_DNA"/>
</dbReference>
<proteinExistence type="predicted"/>
<feature type="domain" description="Prolyl 4-hydroxylase alpha subunit Fe(2+) 2OG dioxygenase" evidence="1">
    <location>
        <begin position="111"/>
        <end position="205"/>
    </location>
</feature>
<reference evidence="2 3" key="1">
    <citation type="submission" date="2019-01" db="EMBL/GenBank/DDBJ databases">
        <title>Flavobacterium sp. nov. isolated from arctic soil.</title>
        <authorList>
            <person name="Kim D.-U."/>
        </authorList>
    </citation>
    <scope>NUCLEOTIDE SEQUENCE [LARGE SCALE GENOMIC DNA]</scope>
    <source>
        <strain evidence="2 3">Kopri-42</strain>
    </source>
</reference>
<organism evidence="2 3">
    <name type="scientific">Flavobacterium petrolei</name>
    <dbReference type="NCBI Taxonomy" id="2259594"/>
    <lineage>
        <taxon>Bacteria</taxon>
        <taxon>Pseudomonadati</taxon>
        <taxon>Bacteroidota</taxon>
        <taxon>Flavobacteriia</taxon>
        <taxon>Flavobacteriales</taxon>
        <taxon>Flavobacteriaceae</taxon>
        <taxon>Flavobacterium</taxon>
    </lineage>
</organism>
<dbReference type="Proteomes" id="UP000253235">
    <property type="component" value="Unassembled WGS sequence"/>
</dbReference>
<evidence type="ECO:0000313" key="2">
    <source>
        <dbReference type="EMBL" id="RYJ53253.1"/>
    </source>
</evidence>
<dbReference type="InterPro" id="IPR044862">
    <property type="entry name" value="Pro_4_hyd_alph_FE2OG_OXY"/>
</dbReference>
<dbReference type="OrthoDB" id="9783171at2"/>